<evidence type="ECO:0000256" key="4">
    <source>
        <dbReference type="ARBA" id="ARBA00022496"/>
    </source>
</evidence>
<evidence type="ECO:0000313" key="19">
    <source>
        <dbReference type="Proteomes" id="UP000522590"/>
    </source>
</evidence>
<comment type="caution">
    <text evidence="18">The sequence shown here is derived from an EMBL/GenBank/DDBJ whole genome shotgun (WGS) entry which is preliminary data.</text>
</comment>
<dbReference type="Gene3D" id="2.40.170.20">
    <property type="entry name" value="TonB-dependent receptor, beta-barrel domain"/>
    <property type="match status" value="1"/>
</dbReference>
<dbReference type="AlphaFoldDB" id="A0A850P4C1"/>
<evidence type="ECO:0000256" key="3">
    <source>
        <dbReference type="ARBA" id="ARBA00022452"/>
    </source>
</evidence>
<evidence type="ECO:0000256" key="15">
    <source>
        <dbReference type="SAM" id="SignalP"/>
    </source>
</evidence>
<keyword evidence="4" id="KW-0410">Iron transport</keyword>
<dbReference type="GO" id="GO:0015344">
    <property type="term" value="F:siderophore uptake transmembrane transporter activity"/>
    <property type="evidence" value="ECO:0007669"/>
    <property type="project" value="TreeGrafter"/>
</dbReference>
<keyword evidence="3 12" id="KW-1134">Transmembrane beta strand</keyword>
<dbReference type="Pfam" id="PF00593">
    <property type="entry name" value="TonB_dep_Rec_b-barrel"/>
    <property type="match status" value="1"/>
</dbReference>
<evidence type="ECO:0000256" key="1">
    <source>
        <dbReference type="ARBA" id="ARBA00004571"/>
    </source>
</evidence>
<keyword evidence="8" id="KW-0406">Ion transport</keyword>
<protein>
    <submittedName>
        <fullName evidence="18">TonB-dependent receptor</fullName>
    </submittedName>
</protein>
<dbReference type="PANTHER" id="PTHR32552">
    <property type="entry name" value="FERRICHROME IRON RECEPTOR-RELATED"/>
    <property type="match status" value="1"/>
</dbReference>
<keyword evidence="10 12" id="KW-0472">Membrane</keyword>
<evidence type="ECO:0000256" key="2">
    <source>
        <dbReference type="ARBA" id="ARBA00022448"/>
    </source>
</evidence>
<dbReference type="GO" id="GO:0009279">
    <property type="term" value="C:cell outer membrane"/>
    <property type="evidence" value="ECO:0007669"/>
    <property type="project" value="UniProtKB-SubCell"/>
</dbReference>
<keyword evidence="11 12" id="KW-0998">Cell outer membrane</keyword>
<gene>
    <name evidence="18" type="ORF">HUK81_17150</name>
</gene>
<sequence length="782" mass="86333">MNRLSYLWCSTLVSALVLSPWIQALAESADTQAGKQTPHLQGAKSRSTPTNAIQQMAPETIYAFGHGSTRQMTSLSRVQMERSVPGTSPLKVLNQLPGVMYQSADPFGAYEWSSSLYMRGFSQGQLGFTLDGVPLGDQQFNNSNGLSITRAISSDNIGRTDVSQGAGALDVASTNNLGGAVQFYSADPSHKRETTVEQTFGSNSTFRTFVRVNSGDLNKTGTRFYASYARTSLNLWKGSGYNYSDQVNFKIVQPLHGESSIKAFFDWSSLQQYDYQNMSLNYLKNIGPNLSNFYPDYGAAYAAAEGHYPASYGSASDPKDASYYAGTANRTDYLGGLTIDQYFGHQVEWKTTLYGHGNGGYSTWVSPYTPSPNGAPLSTRVQNPNILRGGFLSAVTYKTGRNTFNSGVWYEIGQFTESRAFAEAPLLGQGTLGNLTNGYPSNIFATAWNERFLTNTFQFHMQDSYRILHNLTVQAGFRSMLVVEKNDVLEQNPKYNAGNIAAQGSLTSSDAFLPQVSVNWRFLPRNELFFDVSHNMRAYPEDGYGTNASITPWSANQAQFNATAKGLRPETDWVYEGGYRYTSSFVSALLSLYRVNFSNRLQLISTGPIINPITAVQNVGGVTSNGVEGSVTLHPINGLTIFNSVSYNHSTYDQNVATSSGLERIKGKLIPNYPSFMYKGVIAYNYRNFGAHLDGNYISRRYLTYMNDEHVPGYFLANFGISYTFPKLSVFHDVKASFDIYNLFNKTYVATTGTVGNVFTGDDQNFLMGAPRQMFGSIRASF</sequence>
<feature type="domain" description="TonB-dependent receptor plug" evidence="17">
    <location>
        <begin position="69"/>
        <end position="179"/>
    </location>
</feature>
<evidence type="ECO:0000256" key="12">
    <source>
        <dbReference type="PROSITE-ProRule" id="PRU01360"/>
    </source>
</evidence>
<evidence type="ECO:0000259" key="17">
    <source>
        <dbReference type="Pfam" id="PF07715"/>
    </source>
</evidence>
<dbReference type="EMBL" id="JABXXS010000083">
    <property type="protein sequence ID" value="NVN38604.1"/>
    <property type="molecule type" value="Genomic_DNA"/>
</dbReference>
<organism evidence="18 19">
    <name type="scientific">Komagataeibacter swingsii</name>
    <dbReference type="NCBI Taxonomy" id="215220"/>
    <lineage>
        <taxon>Bacteria</taxon>
        <taxon>Pseudomonadati</taxon>
        <taxon>Pseudomonadota</taxon>
        <taxon>Alphaproteobacteria</taxon>
        <taxon>Acetobacterales</taxon>
        <taxon>Acetobacteraceae</taxon>
        <taxon>Komagataeibacter</taxon>
    </lineage>
</organism>
<keyword evidence="18" id="KW-0675">Receptor</keyword>
<dbReference type="InterPro" id="IPR000531">
    <property type="entry name" value="Beta-barrel_TonB"/>
</dbReference>
<evidence type="ECO:0000259" key="16">
    <source>
        <dbReference type="Pfam" id="PF00593"/>
    </source>
</evidence>
<evidence type="ECO:0000256" key="9">
    <source>
        <dbReference type="ARBA" id="ARBA00023077"/>
    </source>
</evidence>
<dbReference type="InterPro" id="IPR039426">
    <property type="entry name" value="TonB-dep_rcpt-like"/>
</dbReference>
<evidence type="ECO:0000256" key="10">
    <source>
        <dbReference type="ARBA" id="ARBA00023136"/>
    </source>
</evidence>
<accession>A0A850P4C1</accession>
<evidence type="ECO:0000256" key="14">
    <source>
        <dbReference type="SAM" id="MobiDB-lite"/>
    </source>
</evidence>
<evidence type="ECO:0000256" key="7">
    <source>
        <dbReference type="ARBA" id="ARBA00023004"/>
    </source>
</evidence>
<evidence type="ECO:0000313" key="18">
    <source>
        <dbReference type="EMBL" id="NVN38604.1"/>
    </source>
</evidence>
<feature type="region of interest" description="Disordered" evidence="14">
    <location>
        <begin position="32"/>
        <end position="51"/>
    </location>
</feature>
<dbReference type="InterPro" id="IPR036942">
    <property type="entry name" value="Beta-barrel_TonB_sf"/>
</dbReference>
<dbReference type="Gene3D" id="2.170.130.10">
    <property type="entry name" value="TonB-dependent receptor, plug domain"/>
    <property type="match status" value="1"/>
</dbReference>
<dbReference type="InterPro" id="IPR012910">
    <property type="entry name" value="Plug_dom"/>
</dbReference>
<dbReference type="RefSeq" id="WP_176644103.1">
    <property type="nucleotide sequence ID" value="NZ_JABXXS010000083.1"/>
</dbReference>
<keyword evidence="9 13" id="KW-0798">TonB box</keyword>
<evidence type="ECO:0000256" key="11">
    <source>
        <dbReference type="ARBA" id="ARBA00023237"/>
    </source>
</evidence>
<dbReference type="PROSITE" id="PS52016">
    <property type="entry name" value="TONB_DEPENDENT_REC_3"/>
    <property type="match status" value="1"/>
</dbReference>
<dbReference type="Proteomes" id="UP000522590">
    <property type="component" value="Unassembled WGS sequence"/>
</dbReference>
<evidence type="ECO:0000256" key="6">
    <source>
        <dbReference type="ARBA" id="ARBA00022729"/>
    </source>
</evidence>
<feature type="domain" description="TonB-dependent receptor-like beta-barrel" evidence="16">
    <location>
        <begin position="278"/>
        <end position="743"/>
    </location>
</feature>
<feature type="signal peptide" evidence="15">
    <location>
        <begin position="1"/>
        <end position="26"/>
    </location>
</feature>
<name>A0A850P4C1_9PROT</name>
<comment type="similarity">
    <text evidence="12 13">Belongs to the TonB-dependent receptor family.</text>
</comment>
<feature type="chain" id="PRO_5032458962" evidence="15">
    <location>
        <begin position="27"/>
        <end position="782"/>
    </location>
</feature>
<evidence type="ECO:0000256" key="8">
    <source>
        <dbReference type="ARBA" id="ARBA00023065"/>
    </source>
</evidence>
<dbReference type="InterPro" id="IPR037066">
    <property type="entry name" value="Plug_dom_sf"/>
</dbReference>
<keyword evidence="6 15" id="KW-0732">Signal</keyword>
<keyword evidence="7" id="KW-0408">Iron</keyword>
<reference evidence="18 19" key="1">
    <citation type="submission" date="2020-06" db="EMBL/GenBank/DDBJ databases">
        <title>Description of novel acetic acid bacteria.</title>
        <authorList>
            <person name="Sombolestani A."/>
        </authorList>
    </citation>
    <scope>NUCLEOTIDE SEQUENCE [LARGE SCALE GENOMIC DNA]</scope>
    <source>
        <strain evidence="18 19">LMG 25</strain>
    </source>
</reference>
<dbReference type="SUPFAM" id="SSF56935">
    <property type="entry name" value="Porins"/>
    <property type="match status" value="1"/>
</dbReference>
<keyword evidence="2 12" id="KW-0813">Transport</keyword>
<keyword evidence="5 12" id="KW-0812">Transmembrane</keyword>
<dbReference type="PANTHER" id="PTHR32552:SF89">
    <property type="entry name" value="CATECHOLATE SIDEROPHORE RECEPTOR FIU"/>
    <property type="match status" value="1"/>
</dbReference>
<evidence type="ECO:0000256" key="13">
    <source>
        <dbReference type="RuleBase" id="RU003357"/>
    </source>
</evidence>
<comment type="subcellular location">
    <subcellularLocation>
        <location evidence="1 12">Cell outer membrane</location>
        <topology evidence="1 12">Multi-pass membrane protein</topology>
    </subcellularLocation>
</comment>
<dbReference type="Pfam" id="PF07715">
    <property type="entry name" value="Plug"/>
    <property type="match status" value="1"/>
</dbReference>
<evidence type="ECO:0000256" key="5">
    <source>
        <dbReference type="ARBA" id="ARBA00022692"/>
    </source>
</evidence>
<proteinExistence type="inferred from homology"/>